<reference evidence="5" key="1">
    <citation type="journal article" date="2021" name="PeerJ">
        <title>Extensive microbial diversity within the chicken gut microbiome revealed by metagenomics and culture.</title>
        <authorList>
            <person name="Gilroy R."/>
            <person name="Ravi A."/>
            <person name="Getino M."/>
            <person name="Pursley I."/>
            <person name="Horton D.L."/>
            <person name="Alikhan N.F."/>
            <person name="Baker D."/>
            <person name="Gharbi K."/>
            <person name="Hall N."/>
            <person name="Watson M."/>
            <person name="Adriaenssens E.M."/>
            <person name="Foster-Nyarko E."/>
            <person name="Jarju S."/>
            <person name="Secka A."/>
            <person name="Antonio M."/>
            <person name="Oren A."/>
            <person name="Chaudhuri R.R."/>
            <person name="La Ragione R."/>
            <person name="Hildebrand F."/>
            <person name="Pallen M.J."/>
        </authorList>
    </citation>
    <scope>NUCLEOTIDE SEQUENCE</scope>
    <source>
        <strain evidence="5">ChiHjej8B7-25341</strain>
    </source>
</reference>
<name>A0A9D2TYW2_9FIRM</name>
<dbReference type="Pfam" id="PF04616">
    <property type="entry name" value="Glyco_hydro_43"/>
    <property type="match status" value="1"/>
</dbReference>
<accession>A0A9D2TYW2</accession>
<protein>
    <submittedName>
        <fullName evidence="5">Family 43 glycosylhydrolase</fullName>
    </submittedName>
</protein>
<evidence type="ECO:0000256" key="4">
    <source>
        <dbReference type="ARBA" id="ARBA00023295"/>
    </source>
</evidence>
<dbReference type="InterPro" id="IPR023296">
    <property type="entry name" value="Glyco_hydro_beta-prop_sf"/>
</dbReference>
<dbReference type="CDD" id="cd18818">
    <property type="entry name" value="GH43_GbtXyl43B-like"/>
    <property type="match status" value="1"/>
</dbReference>
<keyword evidence="2" id="KW-0732">Signal</keyword>
<dbReference type="PANTHER" id="PTHR43817:SF1">
    <property type="entry name" value="HYDROLASE, FAMILY 43, PUTATIVE (AFU_ORTHOLOGUE AFUA_3G01660)-RELATED"/>
    <property type="match status" value="1"/>
</dbReference>
<organism evidence="5 6">
    <name type="scientific">Candidatus Eisenbergiella stercorigallinarum</name>
    <dbReference type="NCBI Taxonomy" id="2838557"/>
    <lineage>
        <taxon>Bacteria</taxon>
        <taxon>Bacillati</taxon>
        <taxon>Bacillota</taxon>
        <taxon>Clostridia</taxon>
        <taxon>Lachnospirales</taxon>
        <taxon>Lachnospiraceae</taxon>
        <taxon>Eisenbergiella</taxon>
    </lineage>
</organism>
<proteinExistence type="inferred from homology"/>
<evidence type="ECO:0000256" key="2">
    <source>
        <dbReference type="ARBA" id="ARBA00022729"/>
    </source>
</evidence>
<comment type="similarity">
    <text evidence="1">Belongs to the glycosyl hydrolase 43 family.</text>
</comment>
<evidence type="ECO:0000313" key="5">
    <source>
        <dbReference type="EMBL" id="HJD31661.1"/>
    </source>
</evidence>
<evidence type="ECO:0000256" key="1">
    <source>
        <dbReference type="ARBA" id="ARBA00009865"/>
    </source>
</evidence>
<dbReference type="PANTHER" id="PTHR43817">
    <property type="entry name" value="GLYCOSYL HYDROLASE"/>
    <property type="match status" value="1"/>
</dbReference>
<keyword evidence="3" id="KW-0378">Hydrolase</keyword>
<dbReference type="EMBL" id="DWUW01000193">
    <property type="protein sequence ID" value="HJD31661.1"/>
    <property type="molecule type" value="Genomic_DNA"/>
</dbReference>
<dbReference type="Proteomes" id="UP000823851">
    <property type="component" value="Unassembled WGS sequence"/>
</dbReference>
<keyword evidence="4" id="KW-0326">Glycosidase</keyword>
<dbReference type="GO" id="GO:0005975">
    <property type="term" value="P:carbohydrate metabolic process"/>
    <property type="evidence" value="ECO:0007669"/>
    <property type="project" value="InterPro"/>
</dbReference>
<dbReference type="AlphaFoldDB" id="A0A9D2TYW2"/>
<sequence>MIKAGESRVLCYTREPMEDDIYARKLADSMHLALVNKDGTTTPLNHNSGILYAKAVQNADGTLLAKSLKKPWLFKMADGSFGVIAVRVEADGSADRSAAGKLLFFTSEDLLRYREHSLLDLKRGLAVTEAACLYDGERYTLEWKEEDGCCYRTSFEGFGECGLPDNIAVQKTDGFRLTEGKPLLDLPEGAVFGNAVCVPDDVADRLRIRLLAPKNIANEVPQEITVSSLEELKGIKATARYSDGTCVRKRVDWYAKEEDFSHPGTFTVSGRIHQDRYEFPVAWHRADPCIGRWKGKYYFIATNDYDNNHSLYIREADTIPGLVTAQESLILDTSMYPHLGNLLWAPEFHIIKDRLYIFHAGTPQEFEKEQCHVMALKENGNPMKASDWEMPVRVVKKDGSPLYDERGITLDMTEWELGGKYYVAWSQRQFHPVDQGAWLYIAQIDPDQPWKLTTDPVLLSMPEYGWANNHTFVDEGPFALMGEDRIFLTFSSAAVDSTYVVGLLSADLDADLLDPSSWTKENYPLMSSRSKEGEYGTGHNSYITDEDGLVWNAYHARPGVDGPRSSGIRRVHFGPEGYPVLDLTEELDLAPELAWVSAKVTVK</sequence>
<evidence type="ECO:0000313" key="6">
    <source>
        <dbReference type="Proteomes" id="UP000823851"/>
    </source>
</evidence>
<dbReference type="GO" id="GO:0004553">
    <property type="term" value="F:hydrolase activity, hydrolyzing O-glycosyl compounds"/>
    <property type="evidence" value="ECO:0007669"/>
    <property type="project" value="InterPro"/>
</dbReference>
<evidence type="ECO:0000256" key="3">
    <source>
        <dbReference type="ARBA" id="ARBA00022801"/>
    </source>
</evidence>
<dbReference type="Gene3D" id="2.115.10.20">
    <property type="entry name" value="Glycosyl hydrolase domain, family 43"/>
    <property type="match status" value="1"/>
</dbReference>
<comment type="caution">
    <text evidence="5">The sequence shown here is derived from an EMBL/GenBank/DDBJ whole genome shotgun (WGS) entry which is preliminary data.</text>
</comment>
<reference evidence="5" key="2">
    <citation type="submission" date="2021-04" db="EMBL/GenBank/DDBJ databases">
        <authorList>
            <person name="Gilroy R."/>
        </authorList>
    </citation>
    <scope>NUCLEOTIDE SEQUENCE</scope>
    <source>
        <strain evidence="5">ChiHjej8B7-25341</strain>
    </source>
</reference>
<gene>
    <name evidence="5" type="ORF">H9912_06940</name>
</gene>
<dbReference type="InterPro" id="IPR006710">
    <property type="entry name" value="Glyco_hydro_43"/>
</dbReference>
<dbReference type="SUPFAM" id="SSF75005">
    <property type="entry name" value="Arabinanase/levansucrase/invertase"/>
    <property type="match status" value="1"/>
</dbReference>